<dbReference type="AlphaFoldDB" id="B1Y465"/>
<dbReference type="eggNOG" id="COG0412">
    <property type="taxonomic scope" value="Bacteria"/>
</dbReference>
<keyword evidence="3" id="KW-0378">Hydrolase</keyword>
<dbReference type="KEGG" id="lch:Lcho_2322"/>
<dbReference type="InterPro" id="IPR002925">
    <property type="entry name" value="Dienelactn_hydro"/>
</dbReference>
<proteinExistence type="predicted"/>
<evidence type="ECO:0000259" key="2">
    <source>
        <dbReference type="Pfam" id="PF23678"/>
    </source>
</evidence>
<gene>
    <name evidence="3" type="ordered locus">Lcho_2322</name>
</gene>
<dbReference type="RefSeq" id="WP_012347345.1">
    <property type="nucleotide sequence ID" value="NC_010524.1"/>
</dbReference>
<dbReference type="InterPro" id="IPR029058">
    <property type="entry name" value="AB_hydrolase_fold"/>
</dbReference>
<dbReference type="GO" id="GO:0008806">
    <property type="term" value="F:carboxymethylenebutenolidase activity"/>
    <property type="evidence" value="ECO:0007669"/>
    <property type="project" value="UniProtKB-EC"/>
</dbReference>
<dbReference type="SUPFAM" id="SSF53474">
    <property type="entry name" value="alpha/beta-Hydrolases"/>
    <property type="match status" value="1"/>
</dbReference>
<dbReference type="PANTHER" id="PTHR46623:SF6">
    <property type="entry name" value="ALPHA_BETA-HYDROLASES SUPERFAMILY PROTEIN"/>
    <property type="match status" value="1"/>
</dbReference>
<sequence>MSLESDRLSEQRPLGRASDFPPEVLRLFDQYVHGQIDRRAFIDSAGRFAAGGIGGAGLLAALSPRFAFAQKVSPTDARIKAEFVEIDSPAGYGKVRGYLVRPAQAAGKLPVVLVVHENRGLNPHIEDIARRLALDNFIAFAPDALHTLGGYPGDEDKARALFGQLDQAKVREDFIAASRYAHALPAGSGRLGVVGFCFGGGMVNFLATRLGSTMVAGVPFYGPGPAADQVPQIKAELQLHHAGNDERINAGWPAYEAALKAANVRYEAHIYPKTEHGFNNDTTPRFDEAAARQAWDRTLAFFNRTLRAAG</sequence>
<dbReference type="HOGENOM" id="CLU_054590_7_2_4"/>
<name>B1Y465_LEPCP</name>
<evidence type="ECO:0000313" key="3">
    <source>
        <dbReference type="EMBL" id="ACB34587.1"/>
    </source>
</evidence>
<evidence type="ECO:0000313" key="4">
    <source>
        <dbReference type="Proteomes" id="UP000001693"/>
    </source>
</evidence>
<dbReference type="EC" id="3.1.1.45" evidence="3"/>
<reference evidence="3 4" key="1">
    <citation type="submission" date="2008-03" db="EMBL/GenBank/DDBJ databases">
        <title>Complete sequence of Leptothrix cholodnii SP-6.</title>
        <authorList>
            <consortium name="US DOE Joint Genome Institute"/>
            <person name="Copeland A."/>
            <person name="Lucas S."/>
            <person name="Lapidus A."/>
            <person name="Glavina del Rio T."/>
            <person name="Dalin E."/>
            <person name="Tice H."/>
            <person name="Bruce D."/>
            <person name="Goodwin L."/>
            <person name="Pitluck S."/>
            <person name="Chertkov O."/>
            <person name="Brettin T."/>
            <person name="Detter J.C."/>
            <person name="Han C."/>
            <person name="Kuske C.R."/>
            <person name="Schmutz J."/>
            <person name="Larimer F."/>
            <person name="Land M."/>
            <person name="Hauser L."/>
            <person name="Kyrpides N."/>
            <person name="Lykidis A."/>
            <person name="Emerson D."/>
            <person name="Richardson P."/>
        </authorList>
    </citation>
    <scope>NUCLEOTIDE SEQUENCE [LARGE SCALE GENOMIC DNA]</scope>
    <source>
        <strain evidence="4">ATCC 51168 / LMG 8142 / SP-6</strain>
    </source>
</reference>
<dbReference type="Gene3D" id="3.40.50.1820">
    <property type="entry name" value="alpha/beta hydrolase"/>
    <property type="match status" value="1"/>
</dbReference>
<dbReference type="OrthoDB" id="62567at2"/>
<accession>B1Y465</accession>
<keyword evidence="4" id="KW-1185">Reference proteome</keyword>
<protein>
    <submittedName>
        <fullName evidence="3">Carboxymethylenebutenolidase</fullName>
        <ecNumber evidence="3">3.1.1.45</ecNumber>
    </submittedName>
</protein>
<dbReference type="InterPro" id="IPR051049">
    <property type="entry name" value="Dienelactone_hydrolase-like"/>
</dbReference>
<evidence type="ECO:0000259" key="1">
    <source>
        <dbReference type="Pfam" id="PF01738"/>
    </source>
</evidence>
<dbReference type="Pfam" id="PF01738">
    <property type="entry name" value="DLH"/>
    <property type="match status" value="1"/>
</dbReference>
<feature type="domain" description="Dienelactone hydrolase" evidence="1">
    <location>
        <begin position="95"/>
        <end position="305"/>
    </location>
</feature>
<dbReference type="PANTHER" id="PTHR46623">
    <property type="entry name" value="CARBOXYMETHYLENEBUTENOLIDASE-RELATED"/>
    <property type="match status" value="1"/>
</dbReference>
<feature type="domain" description="YqhI" evidence="2">
    <location>
        <begin position="16"/>
        <end position="46"/>
    </location>
</feature>
<dbReference type="Proteomes" id="UP000001693">
    <property type="component" value="Chromosome"/>
</dbReference>
<dbReference type="EMBL" id="CP001013">
    <property type="protein sequence ID" value="ACB34587.1"/>
    <property type="molecule type" value="Genomic_DNA"/>
</dbReference>
<dbReference type="STRING" id="395495.Lcho_2322"/>
<dbReference type="InterPro" id="IPR057802">
    <property type="entry name" value="YqhI_dom"/>
</dbReference>
<dbReference type="Pfam" id="PF23678">
    <property type="entry name" value="YqhI"/>
    <property type="match status" value="1"/>
</dbReference>
<organism evidence="3 4">
    <name type="scientific">Leptothrix cholodnii (strain ATCC 51168 / LMG 8142 / SP-6)</name>
    <name type="common">Leptothrix discophora (strain SP-6)</name>
    <dbReference type="NCBI Taxonomy" id="395495"/>
    <lineage>
        <taxon>Bacteria</taxon>
        <taxon>Pseudomonadati</taxon>
        <taxon>Pseudomonadota</taxon>
        <taxon>Betaproteobacteria</taxon>
        <taxon>Burkholderiales</taxon>
        <taxon>Sphaerotilaceae</taxon>
        <taxon>Leptothrix</taxon>
    </lineage>
</organism>